<dbReference type="HOGENOM" id="CLU_534063_0_0_6"/>
<evidence type="ECO:0008006" key="3">
    <source>
        <dbReference type="Google" id="ProtNLM"/>
    </source>
</evidence>
<organism evidence="1 2">
    <name type="scientific">Reinekea blandensis MED297</name>
    <dbReference type="NCBI Taxonomy" id="314283"/>
    <lineage>
        <taxon>Bacteria</taxon>
        <taxon>Pseudomonadati</taxon>
        <taxon>Pseudomonadota</taxon>
        <taxon>Gammaproteobacteria</taxon>
        <taxon>Oceanospirillales</taxon>
        <taxon>Saccharospirillaceae</taxon>
        <taxon>Reinekea</taxon>
    </lineage>
</organism>
<proteinExistence type="predicted"/>
<evidence type="ECO:0000313" key="1">
    <source>
        <dbReference type="EMBL" id="EAR11141.1"/>
    </source>
</evidence>
<dbReference type="Gene3D" id="2.160.20.10">
    <property type="entry name" value="Single-stranded right-handed beta-helix, Pectin lyase-like"/>
    <property type="match status" value="1"/>
</dbReference>
<sequence length="510" mass="56170">MNDLEKLKMNTLSLKAVRIATLVVYTVLFALSANAANMPLEIYQPLDGYNAKNRYYHAYPGLEYNVQVAVVGGTYPYFYTLTDGPSAMEVSRIGGVVKWQVPVSMSGTQDITVEVTDSEGAVVSVSWQIEVTKDGFLFVDAVNGRTIENGGTGTLDNPWKTMRDVFGGDGKFDTHYPNSFVYWREGNYKLDAGFEDCHTDGGCRVPWYGSRKPIVWMAYPGETPLLNFNTEGRNAYILFSNTTQNLYIEGFEFNFNSNQRGIGLSITNGGNTTIRNNLFYGLNNCQGGGNNSHVFFNGGNGQYTAVVGNRAYESCGYWLLGYDSHKTLVANNEILSDIPLPIGPKTNIQNWTIRGNTIKGSTRLGAIWNQEYEYSGNIEINHNYIEMSGDDDVALKLLSSDPGGAIYVNRNTFIGHVIMQSARDSNGPWVLENNIIINDSNSPDKITFEGGDSSTDTVVIENNLVGDRSDNLLTGEGALTETYKDFLGVMGHQLGNEPKGPVPVRAVVEE</sequence>
<dbReference type="Gene3D" id="2.60.40.10">
    <property type="entry name" value="Immunoglobulins"/>
    <property type="match status" value="1"/>
</dbReference>
<comment type="caution">
    <text evidence="1">The sequence shown here is derived from an EMBL/GenBank/DDBJ whole genome shotgun (WGS) entry which is preliminary data.</text>
</comment>
<dbReference type="InterPro" id="IPR013783">
    <property type="entry name" value="Ig-like_fold"/>
</dbReference>
<accession>A4B940</accession>
<keyword evidence="2" id="KW-1185">Reference proteome</keyword>
<dbReference type="SUPFAM" id="SSF51126">
    <property type="entry name" value="Pectin lyase-like"/>
    <property type="match status" value="1"/>
</dbReference>
<dbReference type="Proteomes" id="UP000005953">
    <property type="component" value="Unassembled WGS sequence"/>
</dbReference>
<name>A4B940_9GAMM</name>
<reference evidence="1 2" key="1">
    <citation type="submission" date="2006-02" db="EMBL/GenBank/DDBJ databases">
        <authorList>
            <person name="Pinhassi J."/>
            <person name="Pedros-Alio C."/>
            <person name="Ferriera S."/>
            <person name="Johnson J."/>
            <person name="Kravitz S."/>
            <person name="Halpern A."/>
            <person name="Remington K."/>
            <person name="Beeson K."/>
            <person name="Tran B."/>
            <person name="Rogers Y.-H."/>
            <person name="Friedman R."/>
            <person name="Venter J.C."/>
        </authorList>
    </citation>
    <scope>NUCLEOTIDE SEQUENCE [LARGE SCALE GENOMIC DNA]</scope>
    <source>
        <strain evidence="1 2">MED297</strain>
    </source>
</reference>
<protein>
    <recommendedName>
        <fullName evidence="3">Right handed beta helix domain-containing protein</fullName>
    </recommendedName>
</protein>
<evidence type="ECO:0000313" key="2">
    <source>
        <dbReference type="Proteomes" id="UP000005953"/>
    </source>
</evidence>
<dbReference type="InterPro" id="IPR011050">
    <property type="entry name" value="Pectin_lyase_fold/virulence"/>
</dbReference>
<gene>
    <name evidence="1" type="ORF">MED297_19677</name>
</gene>
<dbReference type="AlphaFoldDB" id="A4B940"/>
<dbReference type="InterPro" id="IPR012334">
    <property type="entry name" value="Pectin_lyas_fold"/>
</dbReference>
<dbReference type="EMBL" id="AAOE01000001">
    <property type="protein sequence ID" value="EAR11141.1"/>
    <property type="molecule type" value="Genomic_DNA"/>
</dbReference>